<keyword evidence="1" id="KW-1133">Transmembrane helix</keyword>
<name>A0A7Y6K7D9_9BURK</name>
<protein>
    <submittedName>
        <fullName evidence="2">Uncharacterized protein</fullName>
    </submittedName>
</protein>
<keyword evidence="1" id="KW-0812">Transmembrane</keyword>
<sequence length="74" mass="8470">MGYRIGVFMARRALHRCNTLGGYMLELIDIIRGGLPLSEARTWLFFATAAACCFAGWYNYDVLVWYTNRKKGAQ</sequence>
<organism evidence="2 3">
    <name type="scientific">Paraburkholderia youngii</name>
    <dbReference type="NCBI Taxonomy" id="2782701"/>
    <lineage>
        <taxon>Bacteria</taxon>
        <taxon>Pseudomonadati</taxon>
        <taxon>Pseudomonadota</taxon>
        <taxon>Betaproteobacteria</taxon>
        <taxon>Burkholderiales</taxon>
        <taxon>Burkholderiaceae</taxon>
        <taxon>Paraburkholderia</taxon>
    </lineage>
</organism>
<dbReference type="Proteomes" id="UP000594380">
    <property type="component" value="Unassembled WGS sequence"/>
</dbReference>
<evidence type="ECO:0000256" key="1">
    <source>
        <dbReference type="SAM" id="Phobius"/>
    </source>
</evidence>
<accession>A0A7Y6K7D9</accession>
<dbReference type="RefSeq" id="WP_176112027.1">
    <property type="nucleotide sequence ID" value="NZ_JAALDK010000003.1"/>
</dbReference>
<dbReference type="GeneID" id="301106463"/>
<evidence type="ECO:0000313" key="3">
    <source>
        <dbReference type="Proteomes" id="UP000594380"/>
    </source>
</evidence>
<dbReference type="EMBL" id="JAALDK010000003">
    <property type="protein sequence ID" value="NUY05652.1"/>
    <property type="molecule type" value="Genomic_DNA"/>
</dbReference>
<comment type="caution">
    <text evidence="2">The sequence shown here is derived from an EMBL/GenBank/DDBJ whole genome shotgun (WGS) entry which is preliminary data.</text>
</comment>
<keyword evidence="1" id="KW-0472">Membrane</keyword>
<dbReference type="AlphaFoldDB" id="A0A7Y6K7D9"/>
<evidence type="ECO:0000313" key="2">
    <source>
        <dbReference type="EMBL" id="NUY05652.1"/>
    </source>
</evidence>
<reference evidence="2 3" key="1">
    <citation type="submission" date="2020-02" db="EMBL/GenBank/DDBJ databases">
        <title>Paraburkholderia simonii sp. nov. and Paraburkholderia youngii sp. nov. Brazilian and Mexican Mimosa-associated rhizobia.</title>
        <authorList>
            <person name="Mavima L."/>
            <person name="Beukes C.W."/>
            <person name="Chan W.Y."/>
            <person name="Palmer M."/>
            <person name="De Meyer S.E."/>
            <person name="James E.K."/>
            <person name="Venter S.N."/>
            <person name="Steenkamp E.T."/>
        </authorList>
    </citation>
    <scope>NUCLEOTIDE SEQUENCE [LARGE SCALE GENOMIC DNA]</scope>
    <source>
        <strain evidence="2 3">JPY169</strain>
    </source>
</reference>
<gene>
    <name evidence="2" type="ORF">G5S42_39670</name>
</gene>
<feature type="transmembrane region" description="Helical" evidence="1">
    <location>
        <begin position="42"/>
        <end position="60"/>
    </location>
</feature>
<proteinExistence type="predicted"/>